<dbReference type="AlphaFoldDB" id="A0A1M5Z741"/>
<reference evidence="10" key="1">
    <citation type="submission" date="2016-11" db="EMBL/GenBank/DDBJ databases">
        <authorList>
            <person name="Varghese N."/>
            <person name="Submissions S."/>
        </authorList>
    </citation>
    <scope>NUCLEOTIDE SEQUENCE [LARGE SCALE GENOMIC DNA]</scope>
    <source>
        <strain evidence="10">DSM 15449</strain>
    </source>
</reference>
<feature type="transmembrane region" description="Helical" evidence="8">
    <location>
        <begin position="66"/>
        <end position="87"/>
    </location>
</feature>
<keyword evidence="6 8" id="KW-1133">Transmembrane helix</keyword>
<evidence type="ECO:0000256" key="3">
    <source>
        <dbReference type="ARBA" id="ARBA00022448"/>
    </source>
</evidence>
<feature type="transmembrane region" description="Helical" evidence="8">
    <location>
        <begin position="241"/>
        <end position="268"/>
    </location>
</feature>
<organism evidence="9 10">
    <name type="scientific">Desulfosporosinus lacus DSM 15449</name>
    <dbReference type="NCBI Taxonomy" id="1121420"/>
    <lineage>
        <taxon>Bacteria</taxon>
        <taxon>Bacillati</taxon>
        <taxon>Bacillota</taxon>
        <taxon>Clostridia</taxon>
        <taxon>Eubacteriales</taxon>
        <taxon>Desulfitobacteriaceae</taxon>
        <taxon>Desulfosporosinus</taxon>
    </lineage>
</organism>
<evidence type="ECO:0000313" key="9">
    <source>
        <dbReference type="EMBL" id="SHI20011.1"/>
    </source>
</evidence>
<dbReference type="GO" id="GO:0022857">
    <property type="term" value="F:transmembrane transporter activity"/>
    <property type="evidence" value="ECO:0007669"/>
    <property type="project" value="InterPro"/>
</dbReference>
<name>A0A1M5Z741_9FIRM</name>
<dbReference type="PANTHER" id="PTHR30472">
    <property type="entry name" value="FERRIC ENTEROBACTIN TRANSPORT SYSTEM PERMEASE PROTEIN"/>
    <property type="match status" value="1"/>
</dbReference>
<protein>
    <submittedName>
        <fullName evidence="9">Iron complex transport system permease protein</fullName>
    </submittedName>
</protein>
<gene>
    <name evidence="9" type="ORF">SAMN02746098_03035</name>
</gene>
<evidence type="ECO:0000256" key="7">
    <source>
        <dbReference type="ARBA" id="ARBA00023136"/>
    </source>
</evidence>
<proteinExistence type="inferred from homology"/>
<keyword evidence="10" id="KW-1185">Reference proteome</keyword>
<feature type="transmembrane region" description="Helical" evidence="8">
    <location>
        <begin position="148"/>
        <end position="172"/>
    </location>
</feature>
<dbReference type="Pfam" id="PF01032">
    <property type="entry name" value="FecCD"/>
    <property type="match status" value="1"/>
</dbReference>
<dbReference type="Proteomes" id="UP000183954">
    <property type="component" value="Unassembled WGS sequence"/>
</dbReference>
<accession>A0A1M5Z741</accession>
<dbReference type="EMBL" id="FQXJ01000010">
    <property type="protein sequence ID" value="SHI20011.1"/>
    <property type="molecule type" value="Genomic_DNA"/>
</dbReference>
<dbReference type="GO" id="GO:0005886">
    <property type="term" value="C:plasma membrane"/>
    <property type="evidence" value="ECO:0007669"/>
    <property type="project" value="UniProtKB-SubCell"/>
</dbReference>
<comment type="similarity">
    <text evidence="2">Belongs to the binding-protein-dependent transport system permease family. FecCD subfamily.</text>
</comment>
<evidence type="ECO:0000256" key="8">
    <source>
        <dbReference type="SAM" id="Phobius"/>
    </source>
</evidence>
<dbReference type="FunFam" id="1.10.3470.10:FF:000001">
    <property type="entry name" value="Vitamin B12 ABC transporter permease BtuC"/>
    <property type="match status" value="1"/>
</dbReference>
<evidence type="ECO:0000313" key="10">
    <source>
        <dbReference type="Proteomes" id="UP000183954"/>
    </source>
</evidence>
<feature type="transmembrane region" description="Helical" evidence="8">
    <location>
        <begin position="96"/>
        <end position="114"/>
    </location>
</feature>
<dbReference type="PANTHER" id="PTHR30472:SF70">
    <property type="entry name" value="MOLYBDATE IMPORT SYSTEM PERMEASE PROTEIN MOLB"/>
    <property type="match status" value="1"/>
</dbReference>
<sequence>MKKKALLLTLTFPVVCILIAICAGRYAISPLEMVQILLIKIGLGGGMVPPSPEAQSVFWQIRLPRIVLAFTVGSALAVSGAVFQALFRNPLASPDLLGVTAGASFGAVLALMFFPPLSLAVKFSSFLFGVAAVFCVHVLAVKSRDRSTAVLILGGIIVSAVFQAGVSILKYLTNTYDMLAQIVFWLMGSFQTATWDSVWSVFLVTMIGTALIAAFSWRLNIMSQDDEQALSLGVDVVKWRIIYIAITTLMVAISVSACGVVGWIGLVVPHIARSLVGSEHRRLIFTSALLGASLMLLMDTLARSLFSSEIPISIVTSLLGAPFLGYLVLRQRKEWLGK</sequence>
<feature type="transmembrane region" description="Helical" evidence="8">
    <location>
        <begin position="7"/>
        <end position="28"/>
    </location>
</feature>
<dbReference type="InterPro" id="IPR000522">
    <property type="entry name" value="ABC_transptr_permease_BtuC"/>
</dbReference>
<dbReference type="GO" id="GO:0033214">
    <property type="term" value="P:siderophore-iron import into cell"/>
    <property type="evidence" value="ECO:0007669"/>
    <property type="project" value="TreeGrafter"/>
</dbReference>
<dbReference type="CDD" id="cd06550">
    <property type="entry name" value="TM_ABC_iron-siderophores_like"/>
    <property type="match status" value="1"/>
</dbReference>
<evidence type="ECO:0000256" key="2">
    <source>
        <dbReference type="ARBA" id="ARBA00007935"/>
    </source>
</evidence>
<evidence type="ECO:0000256" key="5">
    <source>
        <dbReference type="ARBA" id="ARBA00022692"/>
    </source>
</evidence>
<dbReference type="OrthoDB" id="9792889at2"/>
<feature type="transmembrane region" description="Helical" evidence="8">
    <location>
        <begin position="120"/>
        <end position="141"/>
    </location>
</feature>
<evidence type="ECO:0000256" key="4">
    <source>
        <dbReference type="ARBA" id="ARBA00022475"/>
    </source>
</evidence>
<comment type="subcellular location">
    <subcellularLocation>
        <location evidence="1">Cell membrane</location>
        <topology evidence="1">Multi-pass membrane protein</topology>
    </subcellularLocation>
</comment>
<keyword evidence="5 8" id="KW-0812">Transmembrane</keyword>
<keyword evidence="4" id="KW-1003">Cell membrane</keyword>
<dbReference type="Gene3D" id="1.10.3470.10">
    <property type="entry name" value="ABC transporter involved in vitamin B12 uptake, BtuC"/>
    <property type="match status" value="1"/>
</dbReference>
<dbReference type="SUPFAM" id="SSF81345">
    <property type="entry name" value="ABC transporter involved in vitamin B12 uptake, BtuC"/>
    <property type="match status" value="1"/>
</dbReference>
<dbReference type="RefSeq" id="WP_073030561.1">
    <property type="nucleotide sequence ID" value="NZ_FQXJ01000010.1"/>
</dbReference>
<dbReference type="InterPro" id="IPR037294">
    <property type="entry name" value="ABC_BtuC-like"/>
</dbReference>
<evidence type="ECO:0000256" key="6">
    <source>
        <dbReference type="ARBA" id="ARBA00022989"/>
    </source>
</evidence>
<feature type="transmembrane region" description="Helical" evidence="8">
    <location>
        <begin position="310"/>
        <end position="329"/>
    </location>
</feature>
<keyword evidence="3" id="KW-0813">Transport</keyword>
<feature type="transmembrane region" description="Helical" evidence="8">
    <location>
        <begin position="202"/>
        <end position="221"/>
    </location>
</feature>
<dbReference type="STRING" id="1121420.SAMN02746098_03035"/>
<keyword evidence="7 8" id="KW-0472">Membrane</keyword>
<evidence type="ECO:0000256" key="1">
    <source>
        <dbReference type="ARBA" id="ARBA00004651"/>
    </source>
</evidence>